<evidence type="ECO:0000313" key="10">
    <source>
        <dbReference type="Proteomes" id="UP000184292"/>
    </source>
</evidence>
<keyword evidence="4" id="KW-1003">Cell membrane</keyword>
<protein>
    <submittedName>
        <fullName evidence="9">Iron complex transport system permease protein</fullName>
    </submittedName>
</protein>
<evidence type="ECO:0000256" key="1">
    <source>
        <dbReference type="ARBA" id="ARBA00004651"/>
    </source>
</evidence>
<feature type="transmembrane region" description="Helical" evidence="8">
    <location>
        <begin position="246"/>
        <end position="266"/>
    </location>
</feature>
<evidence type="ECO:0000313" key="9">
    <source>
        <dbReference type="EMBL" id="SHI99195.1"/>
    </source>
</evidence>
<comment type="similarity">
    <text evidence="2">Belongs to the binding-protein-dependent transport system permease family. FecCD subfamily.</text>
</comment>
<comment type="subcellular location">
    <subcellularLocation>
        <location evidence="1">Cell membrane</location>
        <topology evidence="1">Multi-pass membrane protein</topology>
    </subcellularLocation>
</comment>
<feature type="transmembrane region" description="Helical" evidence="8">
    <location>
        <begin position="201"/>
        <end position="219"/>
    </location>
</feature>
<reference evidence="9 10" key="1">
    <citation type="submission" date="2016-11" db="EMBL/GenBank/DDBJ databases">
        <authorList>
            <person name="Jaros S."/>
            <person name="Januszkiewicz K."/>
            <person name="Wedrychowicz H."/>
        </authorList>
    </citation>
    <scope>NUCLEOTIDE SEQUENCE [LARGE SCALE GENOMIC DNA]</scope>
    <source>
        <strain evidence="9 10">DSM 100565</strain>
    </source>
</reference>
<proteinExistence type="inferred from homology"/>
<dbReference type="PANTHER" id="PTHR30472">
    <property type="entry name" value="FERRIC ENTEROBACTIN TRANSPORT SYSTEM PERMEASE PROTEIN"/>
    <property type="match status" value="1"/>
</dbReference>
<dbReference type="EMBL" id="FQYO01000004">
    <property type="protein sequence ID" value="SHI99195.1"/>
    <property type="molecule type" value="Genomic_DNA"/>
</dbReference>
<dbReference type="GO" id="GO:0022857">
    <property type="term" value="F:transmembrane transporter activity"/>
    <property type="evidence" value="ECO:0007669"/>
    <property type="project" value="InterPro"/>
</dbReference>
<keyword evidence="5 8" id="KW-0812">Transmembrane</keyword>
<keyword evidence="7 8" id="KW-0472">Membrane</keyword>
<dbReference type="InterPro" id="IPR000522">
    <property type="entry name" value="ABC_transptr_permease_BtuC"/>
</dbReference>
<dbReference type="SUPFAM" id="SSF81345">
    <property type="entry name" value="ABC transporter involved in vitamin B12 uptake, BtuC"/>
    <property type="match status" value="1"/>
</dbReference>
<dbReference type="CDD" id="cd06550">
    <property type="entry name" value="TM_ABC_iron-siderophores_like"/>
    <property type="match status" value="1"/>
</dbReference>
<dbReference type="RefSeq" id="WP_073330709.1">
    <property type="nucleotide sequence ID" value="NZ_FQYO01000004.1"/>
</dbReference>
<dbReference type="Proteomes" id="UP000184292">
    <property type="component" value="Unassembled WGS sequence"/>
</dbReference>
<accession>A0A1M6FNF5</accession>
<dbReference type="GO" id="GO:0005886">
    <property type="term" value="C:plasma membrane"/>
    <property type="evidence" value="ECO:0007669"/>
    <property type="project" value="UniProtKB-SubCell"/>
</dbReference>
<dbReference type="OrthoDB" id="9811975at2"/>
<feature type="transmembrane region" description="Helical" evidence="8">
    <location>
        <begin position="66"/>
        <end position="86"/>
    </location>
</feature>
<keyword evidence="10" id="KW-1185">Reference proteome</keyword>
<dbReference type="InterPro" id="IPR037294">
    <property type="entry name" value="ABC_BtuC-like"/>
</dbReference>
<evidence type="ECO:0000256" key="2">
    <source>
        <dbReference type="ARBA" id="ARBA00007935"/>
    </source>
</evidence>
<feature type="transmembrane region" description="Helical" evidence="8">
    <location>
        <begin position="154"/>
        <end position="177"/>
    </location>
</feature>
<evidence type="ECO:0000256" key="5">
    <source>
        <dbReference type="ARBA" id="ARBA00022692"/>
    </source>
</evidence>
<organism evidence="9 10">
    <name type="scientific">Wenxinia saemankumensis</name>
    <dbReference type="NCBI Taxonomy" id="1447782"/>
    <lineage>
        <taxon>Bacteria</taxon>
        <taxon>Pseudomonadati</taxon>
        <taxon>Pseudomonadota</taxon>
        <taxon>Alphaproteobacteria</taxon>
        <taxon>Rhodobacterales</taxon>
        <taxon>Roseobacteraceae</taxon>
        <taxon>Wenxinia</taxon>
    </lineage>
</organism>
<evidence type="ECO:0000256" key="7">
    <source>
        <dbReference type="ARBA" id="ARBA00023136"/>
    </source>
</evidence>
<dbReference type="PANTHER" id="PTHR30472:SF1">
    <property type="entry name" value="FE(3+) DICITRATE TRANSPORT SYSTEM PERMEASE PROTEIN FECC-RELATED"/>
    <property type="match status" value="1"/>
</dbReference>
<feature type="transmembrane region" description="Helical" evidence="8">
    <location>
        <begin position="98"/>
        <end position="119"/>
    </location>
</feature>
<dbReference type="AlphaFoldDB" id="A0A1M6FNF5"/>
<feature type="transmembrane region" description="Helical" evidence="8">
    <location>
        <begin position="125"/>
        <end position="147"/>
    </location>
</feature>
<keyword evidence="3" id="KW-0813">Transport</keyword>
<gene>
    <name evidence="9" type="ORF">SAMN05444417_2415</name>
</gene>
<evidence type="ECO:0000256" key="4">
    <source>
        <dbReference type="ARBA" id="ARBA00022475"/>
    </source>
</evidence>
<dbReference type="Pfam" id="PF01032">
    <property type="entry name" value="FecCD"/>
    <property type="match status" value="1"/>
</dbReference>
<evidence type="ECO:0000256" key="3">
    <source>
        <dbReference type="ARBA" id="ARBA00022448"/>
    </source>
</evidence>
<sequence>MTGPILPRRGPASRAAPLAGLAVLALAFVWHVSVGARPIPPGIVAEALLAFDADVLDHVVIVDLRLPRALCAVLVGAALSVAGALMQGVTRNPLAEPGLLGLLIGASFAVVLFVGVLGIAPPAMIPLVAALGATGAAAAVWGIAAAAPGGATPLTLILAGAAITAFLGALVTVATLLDERSFEELRVWLTGSLAGGRLDQALWALPWLVAGLAVALGAARQVTALAMGDETAIGLGMDVGRLKARLLFAVVALTASAVAIAGPMGFVGLVVPHAVRLFAGQDYRRVVPWSALAGAAYLLVVDIAARMVLAPVEISTGLVTALLGAPIFVWLVRARL</sequence>
<feature type="transmembrane region" description="Helical" evidence="8">
    <location>
        <begin position="312"/>
        <end position="332"/>
    </location>
</feature>
<keyword evidence="6 8" id="KW-1133">Transmembrane helix</keyword>
<name>A0A1M6FNF5_9RHOB</name>
<evidence type="ECO:0000256" key="8">
    <source>
        <dbReference type="SAM" id="Phobius"/>
    </source>
</evidence>
<evidence type="ECO:0000256" key="6">
    <source>
        <dbReference type="ARBA" id="ARBA00022989"/>
    </source>
</evidence>
<dbReference type="STRING" id="1447782.SAMN05444417_2415"/>
<dbReference type="GO" id="GO:0033214">
    <property type="term" value="P:siderophore-iron import into cell"/>
    <property type="evidence" value="ECO:0007669"/>
    <property type="project" value="TreeGrafter"/>
</dbReference>
<feature type="transmembrane region" description="Helical" evidence="8">
    <location>
        <begin position="286"/>
        <end position="305"/>
    </location>
</feature>
<dbReference type="Gene3D" id="1.10.3470.10">
    <property type="entry name" value="ABC transporter involved in vitamin B12 uptake, BtuC"/>
    <property type="match status" value="1"/>
</dbReference>
<dbReference type="FunFam" id="1.10.3470.10:FF:000001">
    <property type="entry name" value="Vitamin B12 ABC transporter permease BtuC"/>
    <property type="match status" value="1"/>
</dbReference>